<reference evidence="11" key="1">
    <citation type="journal article" date="2015" name="MBio">
        <title>Genome-Resolved Metagenomic Analysis Reveals Roles for Candidate Phyla and Other Microbial Community Members in Biogeochemical Transformations in Oil Reservoirs.</title>
        <authorList>
            <person name="Hu P."/>
            <person name="Tom L."/>
            <person name="Singh A."/>
            <person name="Thomas B.C."/>
            <person name="Baker B.J."/>
            <person name="Piceno Y.M."/>
            <person name="Andersen G.L."/>
            <person name="Banfield J.F."/>
        </authorList>
    </citation>
    <scope>NUCLEOTIDE SEQUENCE [LARGE SCALE GENOMIC DNA]</scope>
</reference>
<evidence type="ECO:0000256" key="2">
    <source>
        <dbReference type="ARBA" id="ARBA00022540"/>
    </source>
</evidence>
<dbReference type="SUPFAM" id="SSF54364">
    <property type="entry name" value="Translation initiation factor IF3, N-terminal domain"/>
    <property type="match status" value="1"/>
</dbReference>
<evidence type="ECO:0000259" key="9">
    <source>
        <dbReference type="Pfam" id="PF05198"/>
    </source>
</evidence>
<evidence type="ECO:0000256" key="4">
    <source>
        <dbReference type="HAMAP-Rule" id="MF_00080"/>
    </source>
</evidence>
<dbReference type="Pfam" id="PF05198">
    <property type="entry name" value="IF3_N"/>
    <property type="match status" value="1"/>
</dbReference>
<name>A0A101I3D4_UNCT6</name>
<dbReference type="HAMAP" id="MF_00080">
    <property type="entry name" value="IF_3"/>
    <property type="match status" value="1"/>
</dbReference>
<dbReference type="PANTHER" id="PTHR10938">
    <property type="entry name" value="TRANSLATION INITIATION FACTOR IF-3"/>
    <property type="match status" value="1"/>
</dbReference>
<dbReference type="GO" id="GO:0043022">
    <property type="term" value="F:ribosome binding"/>
    <property type="evidence" value="ECO:0007669"/>
    <property type="project" value="TreeGrafter"/>
</dbReference>
<evidence type="ECO:0000256" key="1">
    <source>
        <dbReference type="ARBA" id="ARBA00005439"/>
    </source>
</evidence>
<feature type="region of interest" description="Disordered" evidence="7">
    <location>
        <begin position="183"/>
        <end position="207"/>
    </location>
</feature>
<keyword evidence="4" id="KW-0963">Cytoplasm</keyword>
<dbReference type="GO" id="GO:0016020">
    <property type="term" value="C:membrane"/>
    <property type="evidence" value="ECO:0007669"/>
    <property type="project" value="TreeGrafter"/>
</dbReference>
<dbReference type="InterPro" id="IPR019815">
    <property type="entry name" value="Translation_initiation_fac_3_C"/>
</dbReference>
<feature type="compositionally biased region" description="Basic and acidic residues" evidence="7">
    <location>
        <begin position="189"/>
        <end position="207"/>
    </location>
</feature>
<dbReference type="Proteomes" id="UP000053467">
    <property type="component" value="Unassembled WGS sequence"/>
</dbReference>
<dbReference type="InterPro" id="IPR036787">
    <property type="entry name" value="T_IF-3_N_sf"/>
</dbReference>
<dbReference type="InterPro" id="IPR019814">
    <property type="entry name" value="Translation_initiation_fac_3_N"/>
</dbReference>
<feature type="domain" description="Translation initiation factor 3 C-terminal" evidence="8">
    <location>
        <begin position="95"/>
        <end position="177"/>
    </location>
</feature>
<dbReference type="GO" id="GO:0003743">
    <property type="term" value="F:translation initiation factor activity"/>
    <property type="evidence" value="ECO:0007669"/>
    <property type="project" value="UniProtKB-UniRule"/>
</dbReference>
<evidence type="ECO:0000259" key="8">
    <source>
        <dbReference type="Pfam" id="PF00707"/>
    </source>
</evidence>
<dbReference type="AlphaFoldDB" id="A0A101I3D4"/>
<dbReference type="InterPro" id="IPR019813">
    <property type="entry name" value="Translation_initiation_fac3_CS"/>
</dbReference>
<dbReference type="FunFam" id="3.10.20.80:FF:000001">
    <property type="entry name" value="Translation initiation factor IF-3"/>
    <property type="match status" value="1"/>
</dbReference>
<dbReference type="Pfam" id="PF00707">
    <property type="entry name" value="IF3_C"/>
    <property type="match status" value="1"/>
</dbReference>
<accession>A0A101I3D4</accession>
<dbReference type="Gene3D" id="3.30.110.10">
    <property type="entry name" value="Translation initiation factor 3 (IF-3), C-terminal domain"/>
    <property type="match status" value="1"/>
</dbReference>
<evidence type="ECO:0000256" key="5">
    <source>
        <dbReference type="NCBIfam" id="TIGR00168"/>
    </source>
</evidence>
<dbReference type="InterPro" id="IPR036788">
    <property type="entry name" value="T_IF-3_C_sf"/>
</dbReference>
<keyword evidence="2 4" id="KW-0396">Initiation factor</keyword>
<sequence length="207" mass="24327">MPSFYFFKEVFIKTKKVRINHQIKAKEVRLIGENGEALGIVSVDVALKKAQEAELDLVEIAPNANPPVVRIMDFGKYMYEMTKKEKTAKKKQHQTEIKEIHFRPSIFEHDLDIKINQARKFFEKKNKVRFVVIFRGREMQHFDDGLKILEKVKEKISDIAIEDSKPKIEGRRIYQIFSFSKEGLKKKKKEEEQNAKVENEKDGSKEI</sequence>
<feature type="domain" description="Translation initiation factor 3 N-terminal" evidence="9">
    <location>
        <begin position="19"/>
        <end position="88"/>
    </location>
</feature>
<dbReference type="SUPFAM" id="SSF55200">
    <property type="entry name" value="Translation initiation factor IF3, C-terminal domain"/>
    <property type="match status" value="1"/>
</dbReference>
<comment type="similarity">
    <text evidence="1 4 6">Belongs to the IF-3 family.</text>
</comment>
<dbReference type="PROSITE" id="PS00938">
    <property type="entry name" value="IF3"/>
    <property type="match status" value="1"/>
</dbReference>
<evidence type="ECO:0000256" key="3">
    <source>
        <dbReference type="ARBA" id="ARBA00022917"/>
    </source>
</evidence>
<evidence type="ECO:0000256" key="7">
    <source>
        <dbReference type="SAM" id="MobiDB-lite"/>
    </source>
</evidence>
<keyword evidence="3 4" id="KW-0648">Protein biosynthesis</keyword>
<comment type="subunit">
    <text evidence="4 6">Monomer.</text>
</comment>
<comment type="caution">
    <text evidence="10">The sequence shown here is derived from an EMBL/GenBank/DDBJ whole genome shotgun (WGS) entry which is preliminary data.</text>
</comment>
<organism evidence="10 11">
    <name type="scientific">candidate division TA06 bacterium 34_109</name>
    <dbReference type="NCBI Taxonomy" id="1635277"/>
    <lineage>
        <taxon>Bacteria</taxon>
        <taxon>Bacteria division TA06</taxon>
    </lineage>
</organism>
<dbReference type="NCBIfam" id="TIGR00168">
    <property type="entry name" value="infC"/>
    <property type="match status" value="1"/>
</dbReference>
<comment type="function">
    <text evidence="4 6">IF-3 binds to the 30S ribosomal subunit and shifts the equilibrium between 70S ribosomes and their 50S and 30S subunits in favor of the free subunits, thus enhancing the availability of 30S subunits on which protein synthesis initiation begins.</text>
</comment>
<dbReference type="GO" id="GO:0005829">
    <property type="term" value="C:cytosol"/>
    <property type="evidence" value="ECO:0007669"/>
    <property type="project" value="TreeGrafter"/>
</dbReference>
<evidence type="ECO:0000313" key="11">
    <source>
        <dbReference type="Proteomes" id="UP000053467"/>
    </source>
</evidence>
<dbReference type="InterPro" id="IPR001288">
    <property type="entry name" value="Translation_initiation_fac_3"/>
</dbReference>
<comment type="subcellular location">
    <subcellularLocation>
        <location evidence="4 6">Cytoplasm</location>
    </subcellularLocation>
</comment>
<protein>
    <recommendedName>
        <fullName evidence="4 5">Translation initiation factor IF-3</fullName>
    </recommendedName>
</protein>
<dbReference type="GO" id="GO:0032790">
    <property type="term" value="P:ribosome disassembly"/>
    <property type="evidence" value="ECO:0007669"/>
    <property type="project" value="TreeGrafter"/>
</dbReference>
<gene>
    <name evidence="4" type="primary">infC</name>
    <name evidence="10" type="ORF">XE03_0961</name>
</gene>
<dbReference type="EMBL" id="LGGX01000007">
    <property type="protein sequence ID" value="KUK87165.1"/>
    <property type="molecule type" value="Genomic_DNA"/>
</dbReference>
<evidence type="ECO:0000256" key="6">
    <source>
        <dbReference type="RuleBase" id="RU000646"/>
    </source>
</evidence>
<dbReference type="Gene3D" id="3.10.20.80">
    <property type="entry name" value="Translation initiation factor 3 (IF-3), N-terminal domain"/>
    <property type="match status" value="1"/>
</dbReference>
<dbReference type="PANTHER" id="PTHR10938:SF0">
    <property type="entry name" value="TRANSLATION INITIATION FACTOR IF-3, MITOCHONDRIAL"/>
    <property type="match status" value="1"/>
</dbReference>
<proteinExistence type="inferred from homology"/>
<dbReference type="PATRIC" id="fig|1635277.3.peg.735"/>
<evidence type="ECO:0000313" key="10">
    <source>
        <dbReference type="EMBL" id="KUK87165.1"/>
    </source>
</evidence>